<dbReference type="Pfam" id="PF00420">
    <property type="entry name" value="Oxidored_q2"/>
    <property type="match status" value="1"/>
</dbReference>
<sequence length="95" mass="10964">MLIYLFSFIIMVISSLLVYSLKRKHLLIMLLSLELIVVSMYLGLFYSLNQLGYECFFSLIFLTMSVCEGVLGLSILVLMIRVYGNDFISSFSILW</sequence>
<keyword evidence="7" id="KW-0520">NAD</keyword>
<gene>
    <name evidence="12" type="primary">nad4l</name>
</gene>
<dbReference type="AlphaFoldDB" id="A0A346RGH8"/>
<keyword evidence="12" id="KW-0496">Mitochondrion</keyword>
<dbReference type="GO" id="GO:0016020">
    <property type="term" value="C:membrane"/>
    <property type="evidence" value="ECO:0007669"/>
    <property type="project" value="UniProtKB-SubCell"/>
</dbReference>
<evidence type="ECO:0000256" key="1">
    <source>
        <dbReference type="ARBA" id="ARBA00004141"/>
    </source>
</evidence>
<keyword evidence="5" id="KW-1278">Translocase</keyword>
<evidence type="ECO:0000256" key="3">
    <source>
        <dbReference type="ARBA" id="ARBA00016612"/>
    </source>
</evidence>
<dbReference type="EMBL" id="MG193371">
    <property type="protein sequence ID" value="AXS65175.1"/>
    <property type="molecule type" value="Genomic_DNA"/>
</dbReference>
<geneLocation type="mitochondrion" evidence="12"/>
<dbReference type="InterPro" id="IPR039428">
    <property type="entry name" value="NUOK/Mnh_C1-like"/>
</dbReference>
<feature type="transmembrane region" description="Helical" evidence="11">
    <location>
        <begin position="26"/>
        <end position="44"/>
    </location>
</feature>
<evidence type="ECO:0000256" key="9">
    <source>
        <dbReference type="ARBA" id="ARBA00031586"/>
    </source>
</evidence>
<dbReference type="GO" id="GO:0008137">
    <property type="term" value="F:NADH dehydrogenase (ubiquinone) activity"/>
    <property type="evidence" value="ECO:0007669"/>
    <property type="project" value="UniProtKB-EC"/>
</dbReference>
<dbReference type="Gene3D" id="1.10.287.3510">
    <property type="match status" value="1"/>
</dbReference>
<feature type="transmembrane region" description="Helical" evidence="11">
    <location>
        <begin position="56"/>
        <end position="80"/>
    </location>
</feature>
<keyword evidence="4 11" id="KW-0812">Transmembrane</keyword>
<evidence type="ECO:0000256" key="5">
    <source>
        <dbReference type="ARBA" id="ARBA00022967"/>
    </source>
</evidence>
<proteinExistence type="inferred from homology"/>
<comment type="similarity">
    <text evidence="2">Belongs to the complex I subunit 4L family.</text>
</comment>
<keyword evidence="6 11" id="KW-1133">Transmembrane helix</keyword>
<feature type="transmembrane region" description="Helical" evidence="11">
    <location>
        <begin position="6"/>
        <end position="21"/>
    </location>
</feature>
<evidence type="ECO:0000256" key="7">
    <source>
        <dbReference type="ARBA" id="ARBA00023027"/>
    </source>
</evidence>
<name>A0A346RGH8_9COLE</name>
<protein>
    <recommendedName>
        <fullName evidence="3">NADH-ubiquinone oxidoreductase chain 4L</fullName>
    </recommendedName>
    <alternativeName>
        <fullName evidence="9">NADH dehydrogenase subunit 4L</fullName>
    </alternativeName>
</protein>
<organism evidence="12">
    <name type="scientific">Coleoptera sp. 12 KM-2017</name>
    <dbReference type="NCBI Taxonomy" id="2219315"/>
    <lineage>
        <taxon>Eukaryota</taxon>
        <taxon>Metazoa</taxon>
        <taxon>Ecdysozoa</taxon>
        <taxon>Arthropoda</taxon>
        <taxon>Hexapoda</taxon>
        <taxon>Insecta</taxon>
        <taxon>Pterygota</taxon>
        <taxon>Neoptera</taxon>
        <taxon>Endopterygota</taxon>
        <taxon>Coleoptera</taxon>
    </lineage>
</organism>
<evidence type="ECO:0000313" key="12">
    <source>
        <dbReference type="EMBL" id="AXS65175.1"/>
    </source>
</evidence>
<reference evidence="12" key="1">
    <citation type="journal article" date="2018" name="J. ISSAAS">
        <title>The contribution of mitochondrial metagenomics to large-scale data mining and phylogenetic analysis of Coleoptera.</title>
        <authorList>
            <person name="Miller K."/>
            <person name="Linard B."/>
            <person name="Motyka M."/>
            <person name="Bocek M."/>
            <person name="Vogler A.P."/>
        </authorList>
    </citation>
    <scope>NUCLEOTIDE SEQUENCE</scope>
</reference>
<evidence type="ECO:0000256" key="4">
    <source>
        <dbReference type="ARBA" id="ARBA00022692"/>
    </source>
</evidence>
<keyword evidence="8 11" id="KW-0472">Membrane</keyword>
<evidence type="ECO:0000256" key="8">
    <source>
        <dbReference type="ARBA" id="ARBA00023136"/>
    </source>
</evidence>
<evidence type="ECO:0000256" key="10">
    <source>
        <dbReference type="ARBA" id="ARBA00049551"/>
    </source>
</evidence>
<comment type="catalytic activity">
    <reaction evidence="10">
        <text>a ubiquinone + NADH + 5 H(+)(in) = a ubiquinol + NAD(+) + 4 H(+)(out)</text>
        <dbReference type="Rhea" id="RHEA:29091"/>
        <dbReference type="Rhea" id="RHEA-COMP:9565"/>
        <dbReference type="Rhea" id="RHEA-COMP:9566"/>
        <dbReference type="ChEBI" id="CHEBI:15378"/>
        <dbReference type="ChEBI" id="CHEBI:16389"/>
        <dbReference type="ChEBI" id="CHEBI:17976"/>
        <dbReference type="ChEBI" id="CHEBI:57540"/>
        <dbReference type="ChEBI" id="CHEBI:57945"/>
        <dbReference type="EC" id="7.1.1.2"/>
    </reaction>
</comment>
<comment type="subcellular location">
    <subcellularLocation>
        <location evidence="1">Membrane</location>
        <topology evidence="1">Multi-pass membrane protein</topology>
    </subcellularLocation>
</comment>
<evidence type="ECO:0000256" key="2">
    <source>
        <dbReference type="ARBA" id="ARBA00010519"/>
    </source>
</evidence>
<evidence type="ECO:0000256" key="11">
    <source>
        <dbReference type="SAM" id="Phobius"/>
    </source>
</evidence>
<accession>A0A346RGH8</accession>
<evidence type="ECO:0000256" key="6">
    <source>
        <dbReference type="ARBA" id="ARBA00022989"/>
    </source>
</evidence>